<accession>A0A7W5B080</accession>
<dbReference type="Proteomes" id="UP000570361">
    <property type="component" value="Unassembled WGS sequence"/>
</dbReference>
<keyword evidence="2" id="KW-1185">Reference proteome</keyword>
<evidence type="ECO:0000313" key="2">
    <source>
        <dbReference type="Proteomes" id="UP000570361"/>
    </source>
</evidence>
<organism evidence="1 2">
    <name type="scientific">Paenibacillus phyllosphaerae</name>
    <dbReference type="NCBI Taxonomy" id="274593"/>
    <lineage>
        <taxon>Bacteria</taxon>
        <taxon>Bacillati</taxon>
        <taxon>Bacillota</taxon>
        <taxon>Bacilli</taxon>
        <taxon>Bacillales</taxon>
        <taxon>Paenibacillaceae</taxon>
        <taxon>Paenibacillus</taxon>
    </lineage>
</organism>
<comment type="caution">
    <text evidence="1">The sequence shown here is derived from an EMBL/GenBank/DDBJ whole genome shotgun (WGS) entry which is preliminary data.</text>
</comment>
<dbReference type="EMBL" id="JACHXK010000010">
    <property type="protein sequence ID" value="MBB3112012.1"/>
    <property type="molecule type" value="Genomic_DNA"/>
</dbReference>
<evidence type="ECO:0000313" key="1">
    <source>
        <dbReference type="EMBL" id="MBB3112012.1"/>
    </source>
</evidence>
<sequence length="64" mass="7003">MSILRWSEETWPSFMIHGETCANQENGYQAVKPASEGEQINDVRLSVGTAGKEAGAYAGRIIMD</sequence>
<reference evidence="1 2" key="1">
    <citation type="submission" date="2020-08" db="EMBL/GenBank/DDBJ databases">
        <title>Genomic Encyclopedia of Type Strains, Phase III (KMG-III): the genomes of soil and plant-associated and newly described type strains.</title>
        <authorList>
            <person name="Whitman W."/>
        </authorList>
    </citation>
    <scope>NUCLEOTIDE SEQUENCE [LARGE SCALE GENOMIC DNA]</scope>
    <source>
        <strain evidence="1 2">CECT 5862</strain>
    </source>
</reference>
<dbReference type="AlphaFoldDB" id="A0A7W5B080"/>
<proteinExistence type="predicted"/>
<name>A0A7W5B080_9BACL</name>
<protein>
    <submittedName>
        <fullName evidence="1">Uncharacterized protein</fullName>
    </submittedName>
</protein>
<gene>
    <name evidence="1" type="ORF">FHS18_004090</name>
</gene>